<evidence type="ECO:0000313" key="1">
    <source>
        <dbReference type="EMBL" id="USH04785.1"/>
    </source>
</evidence>
<sequence>MNIDEEIKQLSNQIDIAMKFESYDEDEEYEKNKSSKYDVLKFILEKHDELKKKIISNTEFVNLFNKCILILINNTGCSEDFEILEEILDNLYEKNLIDSVKYKEIISKSNLGRWIE</sequence>
<keyword evidence="2" id="KW-1185">Reference proteome</keyword>
<dbReference type="RefSeq" id="WP_251880946.1">
    <property type="nucleotide sequence ID" value="NZ_CP082276.1"/>
</dbReference>
<name>A0ABY4X0K5_9GAMM</name>
<protein>
    <submittedName>
        <fullName evidence="1">Uncharacterized protein</fullName>
    </submittedName>
</protein>
<organism evidence="1 2">
    <name type="scientific">Grimontia kaedaensis</name>
    <dbReference type="NCBI Taxonomy" id="2872157"/>
    <lineage>
        <taxon>Bacteria</taxon>
        <taxon>Pseudomonadati</taxon>
        <taxon>Pseudomonadota</taxon>
        <taxon>Gammaproteobacteria</taxon>
        <taxon>Vibrionales</taxon>
        <taxon>Vibrionaceae</taxon>
        <taxon>Grimontia</taxon>
    </lineage>
</organism>
<accession>A0ABY4X0K5</accession>
<gene>
    <name evidence="1" type="ORF">K6Q96_24075</name>
</gene>
<dbReference type="EMBL" id="CP082276">
    <property type="protein sequence ID" value="USH04785.1"/>
    <property type="molecule type" value="Genomic_DNA"/>
</dbReference>
<proteinExistence type="predicted"/>
<reference evidence="1" key="1">
    <citation type="submission" date="2021-08" db="EMBL/GenBank/DDBJ databases">
        <authorList>
            <person name="Sakaguchi M."/>
            <person name="Kikuchi T."/>
            <person name="Urbanczyk H."/>
        </authorList>
    </citation>
    <scope>NUCLEOTIDE SEQUENCE</scope>
    <source>
        <strain evidence="1">020920N</strain>
    </source>
</reference>
<evidence type="ECO:0000313" key="2">
    <source>
        <dbReference type="Proteomes" id="UP001056255"/>
    </source>
</evidence>
<dbReference type="Proteomes" id="UP001056255">
    <property type="component" value="Chromosome II"/>
</dbReference>